<dbReference type="Pfam" id="PF13650">
    <property type="entry name" value="Asp_protease_2"/>
    <property type="match status" value="1"/>
</dbReference>
<dbReference type="GO" id="GO:0004190">
    <property type="term" value="F:aspartic-type endopeptidase activity"/>
    <property type="evidence" value="ECO:0007669"/>
    <property type="project" value="InterPro"/>
</dbReference>
<dbReference type="InterPro" id="IPR001969">
    <property type="entry name" value="Aspartic_peptidase_AS"/>
</dbReference>
<comment type="caution">
    <text evidence="1">The sequence shown here is derived from an EMBL/GenBank/DDBJ whole genome shotgun (WGS) entry which is preliminary data.</text>
</comment>
<evidence type="ECO:0000313" key="2">
    <source>
        <dbReference type="Proteomes" id="UP001152795"/>
    </source>
</evidence>
<evidence type="ECO:0000313" key="1">
    <source>
        <dbReference type="EMBL" id="CAB4006709.1"/>
    </source>
</evidence>
<dbReference type="EMBL" id="CACRXK020005578">
    <property type="protein sequence ID" value="CAB4006709.1"/>
    <property type="molecule type" value="Genomic_DNA"/>
</dbReference>
<dbReference type="InterPro" id="IPR008042">
    <property type="entry name" value="Retrotrans_Pao"/>
</dbReference>
<dbReference type="PROSITE" id="PS00141">
    <property type="entry name" value="ASP_PROTEASE"/>
    <property type="match status" value="1"/>
</dbReference>
<dbReference type="AlphaFoldDB" id="A0A6S7HQK6"/>
<dbReference type="GO" id="GO:0006508">
    <property type="term" value="P:proteolysis"/>
    <property type="evidence" value="ECO:0007669"/>
    <property type="project" value="InterPro"/>
</dbReference>
<name>A0A6S7HQK6_PARCT</name>
<dbReference type="PANTHER" id="PTHR47331">
    <property type="entry name" value="PHD-TYPE DOMAIN-CONTAINING PROTEIN"/>
    <property type="match status" value="1"/>
</dbReference>
<dbReference type="InterPro" id="IPR021109">
    <property type="entry name" value="Peptidase_aspartic_dom_sf"/>
</dbReference>
<feature type="non-terminal residue" evidence="1">
    <location>
        <position position="1"/>
    </location>
</feature>
<proteinExistence type="predicted"/>
<dbReference type="Proteomes" id="UP001152795">
    <property type="component" value="Unassembled WGS sequence"/>
</dbReference>
<gene>
    <name evidence="1" type="ORF">PACLA_8A066104</name>
</gene>
<dbReference type="Pfam" id="PF05380">
    <property type="entry name" value="Peptidase_A17"/>
    <property type="match status" value="1"/>
</dbReference>
<dbReference type="Gene3D" id="2.40.70.10">
    <property type="entry name" value="Acid Proteases"/>
    <property type="match status" value="1"/>
</dbReference>
<keyword evidence="2" id="KW-1185">Reference proteome</keyword>
<dbReference type="OrthoDB" id="8065733at2759"/>
<protein>
    <submittedName>
        <fullName evidence="1">Uncharacterized protein</fullName>
    </submittedName>
</protein>
<reference evidence="1" key="1">
    <citation type="submission" date="2020-04" db="EMBL/GenBank/DDBJ databases">
        <authorList>
            <person name="Alioto T."/>
            <person name="Alioto T."/>
            <person name="Gomez Garrido J."/>
        </authorList>
    </citation>
    <scope>NUCLEOTIDE SEQUENCE</scope>
    <source>
        <strain evidence="1">A484AB</strain>
    </source>
</reference>
<organism evidence="1 2">
    <name type="scientific">Paramuricea clavata</name>
    <name type="common">Red gorgonian</name>
    <name type="synonym">Violescent sea-whip</name>
    <dbReference type="NCBI Taxonomy" id="317549"/>
    <lineage>
        <taxon>Eukaryota</taxon>
        <taxon>Metazoa</taxon>
        <taxon>Cnidaria</taxon>
        <taxon>Anthozoa</taxon>
        <taxon>Octocorallia</taxon>
        <taxon>Malacalcyonacea</taxon>
        <taxon>Plexauridae</taxon>
        <taxon>Paramuricea</taxon>
    </lineage>
</organism>
<sequence>PTERKFQTRDRIKIFEKRRDNIATRRRRLIAANICGPNGLYKRGNVLLDSGAQISLIRSETADSLGLKGRDISVNIIKVGGEEESIHTKIYKVPISGIGDPKKHSVRAIGIPCISEEVKSVQTGTIIEKLGLPKDQVVRRGKGHVDLLIGIDHAHMHTGQTKQADHLVARRSPLGWVIFGSTTGELTQVIRDNSYMDDILDSVSTNQEARELTTAIDCILEKGGFQVKGWQSNEELNQTSNQKDEEINVPQSKQDAKVLGVVWNNKDDVLKYKVKVDVTITQNPKLTKRSILSQVARIYDPIGFAAPYLVRAKIGLQELWQEGLDWDDELSPNAQRKWLSYMEEMEQLNNISLERCICPIVTREPPTLCVFADASSGAFGACSCIKKVSSEYGRANLNRYSTAMMK</sequence>
<feature type="non-terminal residue" evidence="1">
    <location>
        <position position="406"/>
    </location>
</feature>
<accession>A0A6S7HQK6</accession>